<feature type="region of interest" description="Disordered" evidence="1">
    <location>
        <begin position="776"/>
        <end position="796"/>
    </location>
</feature>
<feature type="compositionally biased region" description="Basic residues" evidence="1">
    <location>
        <begin position="1358"/>
        <end position="1370"/>
    </location>
</feature>
<dbReference type="EMBL" id="CDMY01000878">
    <property type="protein sequence ID" value="CEM36106.1"/>
    <property type="molecule type" value="Genomic_DNA"/>
</dbReference>
<dbReference type="Proteomes" id="UP000041254">
    <property type="component" value="Unassembled WGS sequence"/>
</dbReference>
<feature type="compositionally biased region" description="Basic residues" evidence="1">
    <location>
        <begin position="1381"/>
        <end position="1391"/>
    </location>
</feature>
<feature type="region of interest" description="Disordered" evidence="1">
    <location>
        <begin position="1327"/>
        <end position="1428"/>
    </location>
</feature>
<feature type="compositionally biased region" description="Basic and acidic residues" evidence="1">
    <location>
        <begin position="1409"/>
        <end position="1421"/>
    </location>
</feature>
<feature type="compositionally biased region" description="Pro residues" evidence="1">
    <location>
        <begin position="1874"/>
        <end position="1883"/>
    </location>
</feature>
<evidence type="ECO:0000313" key="2">
    <source>
        <dbReference type="EMBL" id="CEM36106.1"/>
    </source>
</evidence>
<dbReference type="OMA" id="CKENDKP"/>
<feature type="compositionally biased region" description="Low complexity" evidence="1">
    <location>
        <begin position="1392"/>
        <end position="1402"/>
    </location>
</feature>
<accession>A0A0G4GYA7</accession>
<dbReference type="OrthoDB" id="68437at2759"/>
<dbReference type="GO" id="GO:0035082">
    <property type="term" value="P:axoneme assembly"/>
    <property type="evidence" value="ECO:0007669"/>
    <property type="project" value="InterPro"/>
</dbReference>
<keyword evidence="3" id="KW-1185">Reference proteome</keyword>
<feature type="compositionally biased region" description="Basic and acidic residues" evidence="1">
    <location>
        <begin position="2509"/>
        <end position="2523"/>
    </location>
</feature>
<feature type="region of interest" description="Disordered" evidence="1">
    <location>
        <begin position="1617"/>
        <end position="1652"/>
    </location>
</feature>
<evidence type="ECO:0000313" key="3">
    <source>
        <dbReference type="Proteomes" id="UP000041254"/>
    </source>
</evidence>
<dbReference type="PANTHER" id="PTHR15977:SF15">
    <property type="entry name" value="CILIA- AND FLAGELLA-ASSOCIATED PROTEIN 46"/>
    <property type="match status" value="1"/>
</dbReference>
<gene>
    <name evidence="2" type="ORF">Vbra_19070</name>
</gene>
<dbReference type="GO" id="GO:0060294">
    <property type="term" value="P:cilium movement involved in cell motility"/>
    <property type="evidence" value="ECO:0007669"/>
    <property type="project" value="InterPro"/>
</dbReference>
<dbReference type="InterPro" id="IPR039586">
    <property type="entry name" value="CFAP46"/>
</dbReference>
<sequence length="2956" mass="322813">MGAVERQLRALIHRAATANPADPEDDPHAHINAAYTLIQEGSDSFGGGIGADVLVVFAEAAAALGHHEEQIIRALELFERSEPEDLQWNARANIVRCLYEGRKALRDKCQGDDLVEQIHFALESLTQALQIAAKSENKARYAFVVYNASLVFVEVVRPLLRPGWCKHLVEPLQSLINALNAASPAVGDVKDSKKGGGDASAASQGVPCPVDTMWRVELLLQLAFCLEDDSKAAEAQKALDEAVAKVKGFTDIQSEAPWMPLLIISARCYFCRTNANGQAALKKDVESSKWMKVATTGYLAMYGGIEKDLDTELVKTWALIDQPFEDTLKQASAAPPLTPAAHAAESKQKDIEADAAATDTPKSLSSDENIAMALLLRAAVRRQLWGIARGMAARLQRFRALPPRARVLLDMSRAELMVHRVTTERWTDAATGFLLSRSQQKEGELDERCAAVRLLEQCMTAATRIPNGYDLIEESACLLWQAAIPLCRQSHRPKIQRALQKAVDVLADLQSTLHELRTNLLFQLAKCELSKDLLSSAQSLLEKATCIDATLLPSQAPVAPPDPTAHEATEYLRPLDRYVKPLQRHLHWKLVLYEEPSEATDRAALLIDQMRASRDDGVVKTLLHRVDQVLSGELHQLMEKHQQDNPDDHEAAASPELAAKLKRVSMLMCDLAEQASAIGEHDSDLQYAGRARLLVANHNAVSRELWDASPYAATCGSLAELALPSVELSVPLDVEVAIALAEAAYTQAACLFDMLLDDWDVCPGVMEEEVDASATSRRRSVAFGGDAGEPEEPRLSPEERQKVMDMKTHLLRHIAFGVQISMDFGQQWLASNGAAHLWNFHRDVMEGELVQRAMPLLIDTLQSIHETLTGLPLAQVDSQLLMSLTTLHCRCLQHSDPPRVADAETVALAALPLLEAAQRKQLTECLSDICTSASRPVPAIPAPAGEGGGGGGPDVAGKKDAGKSRKKGRAEAASPVAAGAKGMEGEAMRIMQGIASETSPDGRMKLAQQALGLLKGMEVTQGDEEELSLHTELLARLGQHCLSIGTKDGGKLGVSAALHALGGPDECDKALTVPANASPRRLHWMGACHHIMGRALASLIDPERQEEQSILSLRQSALKHFMAACQYACASHSKRLCGSAACGLWNVAVGLLKEGQRGEAVEALQLAVSSMAAVQLKDLYEFRVNMYAALYDCYAETSNWSAIDAALDEAFRSLPTAHHRRIWALKLLSLSKQGKDVVIAMGKVKESQANVQANLWLTLAHSYPSTQHTAHMHAYQKALELLEGAQQLSAVEVRIEIADWLLRNYMAFGAARDQLQVAITSLYEIEEEGEEEEGPADAAQERKSSHSRRSSKSGVSRKSGRSVLSKRSRRSSGSSRDRRSAKSAKSLKSRRSSASISASKKSVLSRKSSKIEKAASSHHDEDAEPPNVLHSGHYEMLCRALVLASRVAPTGGEAMQFATSAVHFIVRTFEVAARQATSIERREYERLIEERQKAKKKEMLESGDKPPADAGEDSARDDNLPEVPVPHMIPSTLEDWCESGRRLLPSSIVEAVRRMQWLGDVPEGAEVILSLNNDRVFTRPSLSHYALSSLERYLFDHGLHSFALPVLQFHRHLVTQISPPDEGETDAPTATPTSTSPQTSPRDEVGAFPLGPLPPVTPLQECVSALVELRMAKAAHFCGVTDTEQQILGKVRPLLEEKISNHIETWKAAMPTMPSSFDETTGDIEVAEPPAVLTAGAEQWVCNDVQPADVLVEIADECWQRGMLRQASFFAEAAHALSPNEAARRRASVMVGRIWLAEGRHRTALQSTASGITRSPTPCAVDVTLDAVELLTDAYTQSGRGPFAEQLISQTEAALSKLTRPKPPAQERTYAPSSPAPFPPPLPAVAQSSRKAHTSAAAPVGRPPPGWPYPRAECRLLVMSIMHKLHLLAAPQSVPLSSDFVKHCSEVQEGMQQLLDCVMRGGLYWEGVQCMVRCIRAALGMVEERIEAAVWRDVGASGAVERWRFYESYLQSMLGHLDALRPAIGHLLPLSAPYLSPSADSPPTKTATKHLIDDWKAVQCHLIRRLEEAHKNQRRVRDGRMWRRVILRPAEVDESDLGGMTAEGDGENSVTKWLRATALELEKARATGKVAVSLDAAGEKKEVATKDTTSPAAFTMTSDPLISTPATRYARGHSRAEDALLSLSDTSVPTPPQASQCGVIQGSSLLLQEPSSETAPAVMRQSVWLHPVYCRVLAEKAALQLSVWRGKEARGWVQAEDEAQRPLDGKRLHVWESMSTEEIERKCMEVEDRLSKAAEMAAGSRAEEPLLPDDSSSAPVPPRLKGSVVSIGNPITEVPPGWREAAAAYHDAAIQRCLAMRLFREASLTAMHLAVEGTGNCTSAERQLSFAALTIKQSSEVCEEVLHLCRAGGAMAPDHPDMVLLERLGAMEVEWRDASTLDAWGNIERSLCQKSPLYTMLQCWQLSVPQLCNDMLPRSLMVMSLQLHDGHLYAAVAVTPPMPEQTGGGGGGKGKEAKKDSKKDAKGKAASPLPTEELPPPETRYRVYRLPLPPSLLLDRIDGLNEAAAAMRTHLVFADHVPTTTQNRTQEVLDAVDRLISPIMHFIEADFWPLGRFWQHSLSPTHLLYLPSRELRGLPFEQLACVKGMFGHNVTRDFSLHLFVHRMTMPLLQSNHEEAITAFQTAMRSSTVETLTMPETQVERNKVTLVSDPYNEDTLNTDGETLIDTHKRIVQSENLSSPLHFTGDTYTPSRDDFNRILMESSGLVYTGFGRVLSAFGGSKVAGNLHLGHMKMVALLVMASNDAAVRRQTKSDSTKTLAELKTDQAHATALLLSFRGVRSVLSVISPVPTLLIQKAADSLVTSMAKNKEPVFAARKSLLQHEVPVVERYQRIGQTEAAQLPPDMAEAPQGDDSGSEGEKTALLFDAYSASSLVCYGLPWVRVAVGEATGKGGAGKGKK</sequence>
<feature type="region of interest" description="Disordered" evidence="1">
    <location>
        <begin position="2497"/>
        <end position="2538"/>
    </location>
</feature>
<name>A0A0G4GYA7_VITBC</name>
<evidence type="ECO:0000256" key="1">
    <source>
        <dbReference type="SAM" id="MobiDB-lite"/>
    </source>
</evidence>
<feature type="region of interest" description="Disordered" evidence="1">
    <location>
        <begin position="335"/>
        <end position="362"/>
    </location>
</feature>
<organism evidence="2 3">
    <name type="scientific">Vitrella brassicaformis (strain CCMP3155)</name>
    <dbReference type="NCBI Taxonomy" id="1169540"/>
    <lineage>
        <taxon>Eukaryota</taxon>
        <taxon>Sar</taxon>
        <taxon>Alveolata</taxon>
        <taxon>Colpodellida</taxon>
        <taxon>Vitrellaceae</taxon>
        <taxon>Vitrella</taxon>
    </lineage>
</organism>
<feature type="region of interest" description="Disordered" evidence="1">
    <location>
        <begin position="937"/>
        <end position="980"/>
    </location>
</feature>
<feature type="region of interest" description="Disordered" evidence="1">
    <location>
        <begin position="1857"/>
        <end position="1903"/>
    </location>
</feature>
<protein>
    <submittedName>
        <fullName evidence="2">Uncharacterized protein</fullName>
    </submittedName>
</protein>
<dbReference type="InParanoid" id="A0A0G4GYA7"/>
<proteinExistence type="predicted"/>
<feature type="region of interest" description="Disordered" evidence="1">
    <location>
        <begin position="1495"/>
        <end position="1523"/>
    </location>
</feature>
<dbReference type="STRING" id="1169540.A0A0G4GYA7"/>
<feature type="compositionally biased region" description="Gly residues" evidence="1">
    <location>
        <begin position="945"/>
        <end position="954"/>
    </location>
</feature>
<feature type="region of interest" description="Disordered" evidence="1">
    <location>
        <begin position="2894"/>
        <end position="2915"/>
    </location>
</feature>
<dbReference type="PANTHER" id="PTHR15977">
    <property type="entry name" value="CILIA- AND FLAGELLA-ASSOCIATED PROTEIN 46"/>
    <property type="match status" value="1"/>
</dbReference>
<reference evidence="2 3" key="1">
    <citation type="submission" date="2014-11" db="EMBL/GenBank/DDBJ databases">
        <authorList>
            <person name="Zhu J."/>
            <person name="Qi W."/>
            <person name="Song R."/>
        </authorList>
    </citation>
    <scope>NUCLEOTIDE SEQUENCE [LARGE SCALE GENOMIC DNA]</scope>
</reference>
<feature type="compositionally biased region" description="Low complexity" evidence="1">
    <location>
        <begin position="1626"/>
        <end position="1640"/>
    </location>
</feature>
<feature type="region of interest" description="Disordered" evidence="1">
    <location>
        <begin position="2297"/>
        <end position="2319"/>
    </location>
</feature>
<feature type="compositionally biased region" description="Basic and acidic residues" evidence="1">
    <location>
        <begin position="1495"/>
        <end position="1519"/>
    </location>
</feature>
<dbReference type="VEuPathDB" id="CryptoDB:Vbra_19070"/>